<organism evidence="2 3">
    <name type="scientific">Cymbomonas tetramitiformis</name>
    <dbReference type="NCBI Taxonomy" id="36881"/>
    <lineage>
        <taxon>Eukaryota</taxon>
        <taxon>Viridiplantae</taxon>
        <taxon>Chlorophyta</taxon>
        <taxon>Pyramimonadophyceae</taxon>
        <taxon>Pyramimonadales</taxon>
        <taxon>Pyramimonadaceae</taxon>
        <taxon>Cymbomonas</taxon>
    </lineage>
</organism>
<feature type="region of interest" description="Disordered" evidence="1">
    <location>
        <begin position="107"/>
        <end position="131"/>
    </location>
</feature>
<feature type="compositionally biased region" description="Basic and acidic residues" evidence="1">
    <location>
        <begin position="309"/>
        <end position="323"/>
    </location>
</feature>
<feature type="compositionally biased region" description="Polar residues" evidence="1">
    <location>
        <begin position="107"/>
        <end position="117"/>
    </location>
</feature>
<reference evidence="2 3" key="1">
    <citation type="journal article" date="2015" name="Genome Biol. Evol.">
        <title>Comparative Genomics of a Bacterivorous Green Alga Reveals Evolutionary Causalities and Consequences of Phago-Mixotrophic Mode of Nutrition.</title>
        <authorList>
            <person name="Burns J.A."/>
            <person name="Paasch A."/>
            <person name="Narechania A."/>
            <person name="Kim E."/>
        </authorList>
    </citation>
    <scope>NUCLEOTIDE SEQUENCE [LARGE SCALE GENOMIC DNA]</scope>
    <source>
        <strain evidence="2 3">PLY_AMNH</strain>
    </source>
</reference>
<protein>
    <submittedName>
        <fullName evidence="2">Uncharacterized protein</fullName>
    </submittedName>
</protein>
<evidence type="ECO:0000313" key="3">
    <source>
        <dbReference type="Proteomes" id="UP001190700"/>
    </source>
</evidence>
<evidence type="ECO:0000313" key="2">
    <source>
        <dbReference type="EMBL" id="KAK3240043.1"/>
    </source>
</evidence>
<keyword evidence="3" id="KW-1185">Reference proteome</keyword>
<evidence type="ECO:0000256" key="1">
    <source>
        <dbReference type="SAM" id="MobiDB-lite"/>
    </source>
</evidence>
<dbReference type="AlphaFoldDB" id="A0AAE0BNW8"/>
<dbReference type="EMBL" id="LGRX02033752">
    <property type="protein sequence ID" value="KAK3240043.1"/>
    <property type="molecule type" value="Genomic_DNA"/>
</dbReference>
<gene>
    <name evidence="2" type="ORF">CYMTET_50080</name>
</gene>
<proteinExistence type="predicted"/>
<accession>A0AAE0BNW8</accession>
<feature type="compositionally biased region" description="Basic residues" evidence="1">
    <location>
        <begin position="324"/>
        <end position="338"/>
    </location>
</feature>
<dbReference type="Proteomes" id="UP001190700">
    <property type="component" value="Unassembled WGS sequence"/>
</dbReference>
<feature type="region of interest" description="Disordered" evidence="1">
    <location>
        <begin position="284"/>
        <end position="338"/>
    </location>
</feature>
<sequence length="338" mass="37647">MKKSIVSLKKLDMQSSSSELLLACQASLREVVLGVLDVTFPAEEGLAAEGFPDDAVVETANRNLDLVVDWAHALERLFTQSSVEPAAAPIQSAETLPAEILEMLTNATASGRSSGTSKSDEKTESKHIESKQRWQVEEGRLGKLLDSEIWEAAETLQNAYEALRLMLRAQGPVKADHDSPAAWGPMKDTEETSRLLHHGIYSSTHLLGLKQQAELVYWLWLFHGPTWKAQAERTLREFVHIVEDIIPDRGWTAEWEKQRVKELESAASTSGGAGEEKEALQVGHGIGAGSSSTMKVLEEEFGSMDVQQEIDRMKKEDDSEEKNKKNKQTKRKQNKKKK</sequence>
<feature type="compositionally biased region" description="Basic and acidic residues" evidence="1">
    <location>
        <begin position="118"/>
        <end position="131"/>
    </location>
</feature>
<name>A0AAE0BNW8_9CHLO</name>
<comment type="caution">
    <text evidence="2">The sequence shown here is derived from an EMBL/GenBank/DDBJ whole genome shotgun (WGS) entry which is preliminary data.</text>
</comment>